<feature type="transmembrane region" description="Helical" evidence="7">
    <location>
        <begin position="131"/>
        <end position="156"/>
    </location>
</feature>
<evidence type="ECO:0000313" key="9">
    <source>
        <dbReference type="EMBL" id="OBT95776.2"/>
    </source>
</evidence>
<feature type="transmembrane region" description="Helical" evidence="7">
    <location>
        <begin position="379"/>
        <end position="397"/>
    </location>
</feature>
<sequence>MGENIVVAPSGMETIGLSTINVISNEAPETRRDLQIIRNEKSSTSSATADEPAKPNNRPTIPVAAHHPPSATDDTYHNNDSVLTTGSIDIQELSERPVASSSHPISRQITSRLFISHFLSTWNSRLFEMGAVLFIAAIFPGTLLPMSVYALVRSAAAVMLSPALGSWIDKGDRLKVVRVSIVGQRLAVGASCCIFWILYERKELGTKLRVGLFVVNILLSCIEKLCSVLNLVSVERDWVVVISRDDDTARRILNARMRRIDLFCKLFGPLAISLIDGASTIVAIFVTLAMTCTSVLIEYFTIAAVFRMVPALQRTTTENSLTAAEDDSERLPSANETNRVSLREIIDFAQSAASNLLPLNSIPYYFQHPAFLPSISLSLLYFTVLSFSGQMITFLLAMGYTSYAVGAARVVSTIFELSATWIAPKVQQHIGAVRGGIWFLTWQMIWLAGGLSWFFASGESLTGNKLFVASGLVGAVILSRVGLWSFDLCAQSIIQEEVDEQSRGAFSTVEASFQNLFELLSYVTTIIFSKADQFQWPAVISVIAVYVAGGTYMVFVRRRRGHLVHMPNCIKPRLEDNC</sequence>
<dbReference type="GO" id="GO:0016020">
    <property type="term" value="C:membrane"/>
    <property type="evidence" value="ECO:0007669"/>
    <property type="project" value="UniProtKB-SubCell"/>
</dbReference>
<evidence type="ECO:0000256" key="7">
    <source>
        <dbReference type="RuleBase" id="RU365065"/>
    </source>
</evidence>
<evidence type="ECO:0000256" key="3">
    <source>
        <dbReference type="ARBA" id="ARBA00022448"/>
    </source>
</evidence>
<dbReference type="EMBL" id="KV460233">
    <property type="protein sequence ID" value="OBT95776.2"/>
    <property type="molecule type" value="Genomic_DNA"/>
</dbReference>
<dbReference type="PANTHER" id="PTHR11660">
    <property type="entry name" value="SOLUTE CARRIER FAMILY 40 MEMBER"/>
    <property type="match status" value="1"/>
</dbReference>
<dbReference type="GeneID" id="28839908"/>
<comment type="subcellular location">
    <subcellularLocation>
        <location evidence="1 7">Membrane</location>
        <topology evidence="1 7">Multi-pass membrane protein</topology>
    </subcellularLocation>
</comment>
<comment type="function">
    <text evidence="7">May be involved in iron transport and iron homeostasis.</text>
</comment>
<keyword evidence="6 7" id="KW-0472">Membrane</keyword>
<proteinExistence type="inferred from homology"/>
<accession>A0A1B8GIZ9</accession>
<keyword evidence="4 7" id="KW-0812">Transmembrane</keyword>
<feature type="transmembrane region" description="Helical" evidence="7">
    <location>
        <begin position="176"/>
        <end position="199"/>
    </location>
</feature>
<dbReference type="Pfam" id="PF06963">
    <property type="entry name" value="FPN1"/>
    <property type="match status" value="1"/>
</dbReference>
<evidence type="ECO:0000256" key="4">
    <source>
        <dbReference type="ARBA" id="ARBA00022692"/>
    </source>
</evidence>
<evidence type="ECO:0000256" key="5">
    <source>
        <dbReference type="ARBA" id="ARBA00022989"/>
    </source>
</evidence>
<feature type="transmembrane region" description="Helical" evidence="7">
    <location>
        <begin position="435"/>
        <end position="455"/>
    </location>
</feature>
<evidence type="ECO:0000256" key="8">
    <source>
        <dbReference type="SAM" id="MobiDB-lite"/>
    </source>
</evidence>
<dbReference type="AlphaFoldDB" id="A0A1B8GIZ9"/>
<keyword evidence="5 7" id="KW-1133">Transmembrane helix</keyword>
<protein>
    <recommendedName>
        <fullName evidence="7">Solute carrier family 40 member</fullName>
    </recommendedName>
</protein>
<evidence type="ECO:0000256" key="6">
    <source>
        <dbReference type="ARBA" id="ARBA00023136"/>
    </source>
</evidence>
<evidence type="ECO:0000256" key="1">
    <source>
        <dbReference type="ARBA" id="ARBA00004141"/>
    </source>
</evidence>
<evidence type="ECO:0000256" key="2">
    <source>
        <dbReference type="ARBA" id="ARBA00006279"/>
    </source>
</evidence>
<dbReference type="CDD" id="cd17480">
    <property type="entry name" value="MFS_SLC40A1_like"/>
    <property type="match status" value="1"/>
</dbReference>
<keyword evidence="3 7" id="KW-0813">Transport</keyword>
<keyword evidence="7" id="KW-0406">Ion transport</keyword>
<comment type="similarity">
    <text evidence="2 7">Belongs to the ferroportin (FP) (TC 2.A.100) family. SLC40A subfamily.</text>
</comment>
<reference evidence="9 10" key="1">
    <citation type="submission" date="2016-03" db="EMBL/GenBank/DDBJ databases">
        <title>Comparative genomics of Pseudogymnoascus destructans, the fungus causing white-nose syndrome of bats.</title>
        <authorList>
            <person name="Palmer J.M."/>
            <person name="Drees K.P."/>
            <person name="Foster J.T."/>
            <person name="Lindner D.L."/>
        </authorList>
    </citation>
    <scope>NUCLEOTIDE SEQUENCE [LARGE SCALE GENOMIC DNA]</scope>
    <source>
        <strain evidence="9 10">UAMH 10579</strain>
    </source>
</reference>
<comment type="caution">
    <text evidence="7">Lacks conserved residue(s) required for the propagation of feature annotation.</text>
</comment>
<dbReference type="RefSeq" id="XP_059319629.1">
    <property type="nucleotide sequence ID" value="XM_059463806.1"/>
</dbReference>
<name>A0A1B8GIZ9_9PEZI</name>
<feature type="transmembrane region" description="Helical" evidence="7">
    <location>
        <begin position="534"/>
        <end position="556"/>
    </location>
</feature>
<dbReference type="SUPFAM" id="SSF103473">
    <property type="entry name" value="MFS general substrate transporter"/>
    <property type="match status" value="1"/>
</dbReference>
<organism evidence="9 10">
    <name type="scientific">Pseudogymnoascus verrucosus</name>
    <dbReference type="NCBI Taxonomy" id="342668"/>
    <lineage>
        <taxon>Eukaryota</taxon>
        <taxon>Fungi</taxon>
        <taxon>Dikarya</taxon>
        <taxon>Ascomycota</taxon>
        <taxon>Pezizomycotina</taxon>
        <taxon>Leotiomycetes</taxon>
        <taxon>Thelebolales</taxon>
        <taxon>Thelebolaceae</taxon>
        <taxon>Pseudogymnoascus</taxon>
    </lineage>
</organism>
<feature type="compositionally biased region" description="Basic and acidic residues" evidence="8">
    <location>
        <begin position="31"/>
        <end position="41"/>
    </location>
</feature>
<keyword evidence="10" id="KW-1185">Reference proteome</keyword>
<reference evidence="10" key="2">
    <citation type="journal article" date="2018" name="Nat. Commun.">
        <title>Extreme sensitivity to ultraviolet light in the fungal pathogen causing white-nose syndrome of bats.</title>
        <authorList>
            <person name="Palmer J.M."/>
            <person name="Drees K.P."/>
            <person name="Foster J.T."/>
            <person name="Lindner D.L."/>
        </authorList>
    </citation>
    <scope>NUCLEOTIDE SEQUENCE [LARGE SCALE GENOMIC DNA]</scope>
    <source>
        <strain evidence="10">UAMH 10579</strain>
    </source>
</reference>
<dbReference type="PANTHER" id="PTHR11660:SF57">
    <property type="entry name" value="SOLUTE CARRIER FAMILY 40 MEMBER"/>
    <property type="match status" value="1"/>
</dbReference>
<dbReference type="GO" id="GO:0005381">
    <property type="term" value="F:iron ion transmembrane transporter activity"/>
    <property type="evidence" value="ECO:0007669"/>
    <property type="project" value="UniProtKB-UniRule"/>
</dbReference>
<dbReference type="STRING" id="342668.A0A1B8GIZ9"/>
<feature type="region of interest" description="Disordered" evidence="8">
    <location>
        <begin position="31"/>
        <end position="74"/>
    </location>
</feature>
<dbReference type="InterPro" id="IPR036259">
    <property type="entry name" value="MFS_trans_sf"/>
</dbReference>
<evidence type="ECO:0000313" key="10">
    <source>
        <dbReference type="Proteomes" id="UP000091956"/>
    </source>
</evidence>
<dbReference type="InterPro" id="IPR009716">
    <property type="entry name" value="Ferroportin-1"/>
</dbReference>
<dbReference type="Proteomes" id="UP000091956">
    <property type="component" value="Unassembled WGS sequence"/>
</dbReference>
<gene>
    <name evidence="9" type="ORF">VE01_06522</name>
</gene>